<dbReference type="InterPro" id="IPR050598">
    <property type="entry name" value="AminoAcid_Transporter"/>
</dbReference>
<keyword evidence="4 5" id="KW-0472">Membrane</keyword>
<feature type="transmembrane region" description="Helical" evidence="5">
    <location>
        <begin position="188"/>
        <end position="206"/>
    </location>
</feature>
<dbReference type="PIRSF" id="PIRSF006060">
    <property type="entry name" value="AA_transporter"/>
    <property type="match status" value="1"/>
</dbReference>
<feature type="transmembrane region" description="Helical" evidence="5">
    <location>
        <begin position="382"/>
        <end position="404"/>
    </location>
</feature>
<dbReference type="PANTHER" id="PTHR11785:SF512">
    <property type="entry name" value="SOBREMESA, ISOFORM B"/>
    <property type="match status" value="1"/>
</dbReference>
<comment type="subcellular location">
    <subcellularLocation>
        <location evidence="1">Membrane</location>
        <topology evidence="1">Multi-pass membrane protein</topology>
    </subcellularLocation>
</comment>
<feature type="transmembrane region" description="Helical" evidence="5">
    <location>
        <begin position="227"/>
        <end position="249"/>
    </location>
</feature>
<sequence length="436" mass="45390">MGPNSPRRELGLLDVTCLIVGIIVGTGIYQVAPDVARGAGGPWRLLGLWALGGALSLCGALGYAELASAYPREGGDYVYLTRAYGSRAGFLFGWLQLAVARPGDIAILAFAFATYARAIWDPWPGGGPALRVYALAAVAGLTAIHMVGVRASRWTQNLLTAVKFLGLLAIALAACLKDARPPVAGPQAPLPLSVALILVLFTYGGWNEMAYVAAEVRQPGRNLIRAMVLGTGAVTGLYLAVTLAFLHLLGFQGLSASRAVASEAFGQVLPALAGKALSALICLSALGALGGIIFTGARISYAVGRDHPAFRPLAAWDGAAGAPRRALLIQGLVAAGLVVALGALVDALVYTAAAVYLFYLATSLAVFVLRRRDPQVPRPYRVTAYPLPTLVFCAVCLFLIHGAVAYRPRTAAAAFGVLALGLPIHAFGRPRPAQEG</sequence>
<feature type="transmembrane region" description="Helical" evidence="5">
    <location>
        <begin position="12"/>
        <end position="31"/>
    </location>
</feature>
<dbReference type="GO" id="GO:0016020">
    <property type="term" value="C:membrane"/>
    <property type="evidence" value="ECO:0007669"/>
    <property type="project" value="UniProtKB-SubCell"/>
</dbReference>
<keyword evidence="3 5" id="KW-1133">Transmembrane helix</keyword>
<feature type="transmembrane region" description="Helical" evidence="5">
    <location>
        <begin position="132"/>
        <end position="151"/>
    </location>
</feature>
<evidence type="ECO:0000256" key="3">
    <source>
        <dbReference type="ARBA" id="ARBA00022989"/>
    </source>
</evidence>
<dbReference type="GO" id="GO:0015179">
    <property type="term" value="F:L-amino acid transmembrane transporter activity"/>
    <property type="evidence" value="ECO:0007669"/>
    <property type="project" value="TreeGrafter"/>
</dbReference>
<evidence type="ECO:0000313" key="7">
    <source>
        <dbReference type="Proteomes" id="UP001238179"/>
    </source>
</evidence>
<evidence type="ECO:0000256" key="1">
    <source>
        <dbReference type="ARBA" id="ARBA00004141"/>
    </source>
</evidence>
<dbReference type="InterPro" id="IPR002293">
    <property type="entry name" value="AA/rel_permease1"/>
</dbReference>
<accession>A0AA48GJX6</accession>
<dbReference type="RefSeq" id="WP_316415462.1">
    <property type="nucleotide sequence ID" value="NZ_AP027080.1"/>
</dbReference>
<dbReference type="PANTHER" id="PTHR11785">
    <property type="entry name" value="AMINO ACID TRANSPORTER"/>
    <property type="match status" value="1"/>
</dbReference>
<gene>
    <name evidence="6" type="ORF">METEAL_17230</name>
</gene>
<dbReference type="Proteomes" id="UP001238179">
    <property type="component" value="Chromosome"/>
</dbReference>
<reference evidence="7" key="1">
    <citation type="journal article" date="2023" name="Int. J. Syst. Evol. Microbiol.">
        <title>Mesoterricola silvestris gen. nov., sp. nov., Mesoterricola sediminis sp. nov., Geothrix oryzae sp. nov., Geothrix edaphica sp. nov., Geothrix rubra sp. nov., and Geothrix limicola sp. nov., six novel members of Acidobacteriota isolated from soils.</title>
        <authorList>
            <person name="Itoh H."/>
            <person name="Sugisawa Y."/>
            <person name="Mise K."/>
            <person name="Xu Z."/>
            <person name="Kuniyasu M."/>
            <person name="Ushijima N."/>
            <person name="Kawano K."/>
            <person name="Kobayashi E."/>
            <person name="Shiratori Y."/>
            <person name="Masuda Y."/>
            <person name="Senoo K."/>
        </authorList>
    </citation>
    <scope>NUCLEOTIDE SEQUENCE [LARGE SCALE GENOMIC DNA]</scope>
    <source>
        <strain evidence="7">W79</strain>
    </source>
</reference>
<keyword evidence="2 5" id="KW-0812">Transmembrane</keyword>
<keyword evidence="7" id="KW-1185">Reference proteome</keyword>
<feature type="transmembrane region" description="Helical" evidence="5">
    <location>
        <begin position="158"/>
        <end position="176"/>
    </location>
</feature>
<dbReference type="AlphaFoldDB" id="A0AA48GJX6"/>
<organism evidence="6 7">
    <name type="scientific">Mesoterricola silvestris</name>
    <dbReference type="NCBI Taxonomy" id="2927979"/>
    <lineage>
        <taxon>Bacteria</taxon>
        <taxon>Pseudomonadati</taxon>
        <taxon>Acidobacteriota</taxon>
        <taxon>Holophagae</taxon>
        <taxon>Holophagales</taxon>
        <taxon>Holophagaceae</taxon>
        <taxon>Mesoterricola</taxon>
    </lineage>
</organism>
<feature type="transmembrane region" description="Helical" evidence="5">
    <location>
        <begin position="88"/>
        <end position="112"/>
    </location>
</feature>
<evidence type="ECO:0000256" key="5">
    <source>
        <dbReference type="SAM" id="Phobius"/>
    </source>
</evidence>
<feature type="transmembrane region" description="Helical" evidence="5">
    <location>
        <begin position="276"/>
        <end position="297"/>
    </location>
</feature>
<evidence type="ECO:0000256" key="2">
    <source>
        <dbReference type="ARBA" id="ARBA00022692"/>
    </source>
</evidence>
<feature type="transmembrane region" description="Helical" evidence="5">
    <location>
        <begin position="410"/>
        <end position="428"/>
    </location>
</feature>
<dbReference type="KEGG" id="msil:METEAL_17230"/>
<feature type="transmembrane region" description="Helical" evidence="5">
    <location>
        <begin position="43"/>
        <end position="67"/>
    </location>
</feature>
<dbReference type="EMBL" id="AP027080">
    <property type="protein sequence ID" value="BDU72549.1"/>
    <property type="molecule type" value="Genomic_DNA"/>
</dbReference>
<evidence type="ECO:0000313" key="6">
    <source>
        <dbReference type="EMBL" id="BDU72549.1"/>
    </source>
</evidence>
<feature type="transmembrane region" description="Helical" evidence="5">
    <location>
        <begin position="326"/>
        <end position="344"/>
    </location>
</feature>
<proteinExistence type="predicted"/>
<name>A0AA48GJX6_9BACT</name>
<evidence type="ECO:0000256" key="4">
    <source>
        <dbReference type="ARBA" id="ARBA00023136"/>
    </source>
</evidence>
<dbReference type="Pfam" id="PF13520">
    <property type="entry name" value="AA_permease_2"/>
    <property type="match status" value="1"/>
</dbReference>
<feature type="transmembrane region" description="Helical" evidence="5">
    <location>
        <begin position="350"/>
        <end position="370"/>
    </location>
</feature>
<dbReference type="Gene3D" id="1.20.1740.10">
    <property type="entry name" value="Amino acid/polyamine transporter I"/>
    <property type="match status" value="1"/>
</dbReference>
<protein>
    <submittedName>
        <fullName evidence="6">Amino acid transporter</fullName>
    </submittedName>
</protein>